<evidence type="ECO:0000256" key="2">
    <source>
        <dbReference type="SAM" id="SignalP"/>
    </source>
</evidence>
<feature type="compositionally biased region" description="Polar residues" evidence="1">
    <location>
        <begin position="170"/>
        <end position="179"/>
    </location>
</feature>
<evidence type="ECO:0008006" key="5">
    <source>
        <dbReference type="Google" id="ProtNLM"/>
    </source>
</evidence>
<name>A0A5B9W2F2_9BACT</name>
<dbReference type="KEGG" id="agv:OJF2_29730"/>
<accession>A0A5B9W2F2</accession>
<reference evidence="3 4" key="1">
    <citation type="submission" date="2019-08" db="EMBL/GenBank/DDBJ databases">
        <title>Deep-cultivation of Planctomycetes and their phenomic and genomic characterization uncovers novel biology.</title>
        <authorList>
            <person name="Wiegand S."/>
            <person name="Jogler M."/>
            <person name="Boedeker C."/>
            <person name="Pinto D."/>
            <person name="Vollmers J."/>
            <person name="Rivas-Marin E."/>
            <person name="Kohn T."/>
            <person name="Peeters S.H."/>
            <person name="Heuer A."/>
            <person name="Rast P."/>
            <person name="Oberbeckmann S."/>
            <person name="Bunk B."/>
            <person name="Jeske O."/>
            <person name="Meyerdierks A."/>
            <person name="Storesund J.E."/>
            <person name="Kallscheuer N."/>
            <person name="Luecker S."/>
            <person name="Lage O.M."/>
            <person name="Pohl T."/>
            <person name="Merkel B.J."/>
            <person name="Hornburger P."/>
            <person name="Mueller R.-W."/>
            <person name="Bruemmer F."/>
            <person name="Labrenz M."/>
            <person name="Spormann A.M."/>
            <person name="Op den Camp H."/>
            <person name="Overmann J."/>
            <person name="Amann R."/>
            <person name="Jetten M.S.M."/>
            <person name="Mascher T."/>
            <person name="Medema M.H."/>
            <person name="Devos D.P."/>
            <person name="Kaster A.-K."/>
            <person name="Ovreas L."/>
            <person name="Rohde M."/>
            <person name="Galperin M.Y."/>
            <person name="Jogler C."/>
        </authorList>
    </citation>
    <scope>NUCLEOTIDE SEQUENCE [LARGE SCALE GENOMIC DNA]</scope>
    <source>
        <strain evidence="3 4">OJF2</strain>
    </source>
</reference>
<feature type="chain" id="PRO_5023118173" description="LTXXQ motif protein" evidence="2">
    <location>
        <begin position="24"/>
        <end position="279"/>
    </location>
</feature>
<keyword evidence="4" id="KW-1185">Reference proteome</keyword>
<dbReference type="AlphaFoldDB" id="A0A5B9W2F2"/>
<dbReference type="Proteomes" id="UP000324233">
    <property type="component" value="Chromosome"/>
</dbReference>
<evidence type="ECO:0000313" key="3">
    <source>
        <dbReference type="EMBL" id="QEH34434.1"/>
    </source>
</evidence>
<evidence type="ECO:0000313" key="4">
    <source>
        <dbReference type="Proteomes" id="UP000324233"/>
    </source>
</evidence>
<organism evidence="3 4">
    <name type="scientific">Aquisphaera giovannonii</name>
    <dbReference type="NCBI Taxonomy" id="406548"/>
    <lineage>
        <taxon>Bacteria</taxon>
        <taxon>Pseudomonadati</taxon>
        <taxon>Planctomycetota</taxon>
        <taxon>Planctomycetia</taxon>
        <taxon>Isosphaerales</taxon>
        <taxon>Isosphaeraceae</taxon>
        <taxon>Aquisphaera</taxon>
    </lineage>
</organism>
<sequence length="279" mass="29417" precursor="true">MLRTIRFAPSCFLALLMTQPGLAADSPTVTMLKGKGLAKSGLYFVIEDEKPAIAKWKAARPALSDYEAAVAKKDRADRAATDAALLAGRRAELEEILSQLDEQINAQGAMQGGNQAMGMAGGMGMGMGMGNGPGMAPGGPGRGGFNQAMGMSPLAAQRNMLRAQLARVTSMQRTSGTSDAASAKKATETQAEKAQQEARKALADVRSAVDAAQKRYADLGADQSVRAAFRAMEKEKMAGMKLGPSTEFKSMVKSLEKAERVILGRAATTSSRKRARTRG</sequence>
<proteinExistence type="predicted"/>
<feature type="compositionally biased region" description="Basic and acidic residues" evidence="1">
    <location>
        <begin position="185"/>
        <end position="195"/>
    </location>
</feature>
<dbReference type="RefSeq" id="WP_148594360.1">
    <property type="nucleotide sequence ID" value="NZ_CP042997.1"/>
</dbReference>
<dbReference type="EMBL" id="CP042997">
    <property type="protein sequence ID" value="QEH34434.1"/>
    <property type="molecule type" value="Genomic_DNA"/>
</dbReference>
<gene>
    <name evidence="3" type="ORF">OJF2_29730</name>
</gene>
<evidence type="ECO:0000256" key="1">
    <source>
        <dbReference type="SAM" id="MobiDB-lite"/>
    </source>
</evidence>
<protein>
    <recommendedName>
        <fullName evidence="5">LTXXQ motif protein</fullName>
    </recommendedName>
</protein>
<feature type="signal peptide" evidence="2">
    <location>
        <begin position="1"/>
        <end position="23"/>
    </location>
</feature>
<keyword evidence="2" id="KW-0732">Signal</keyword>
<dbReference type="OrthoDB" id="9962658at2"/>
<feature type="region of interest" description="Disordered" evidence="1">
    <location>
        <begin position="170"/>
        <end position="195"/>
    </location>
</feature>